<sequence>MATSDARLLGLTFNSCFYMEMGLTFSGHSTPWLFNLFAKALHWIVQSTTNHPVKHYLDNFFGATPALTPTNHHPLHALALTCQALGLQLAPSKTLWGQTQLKILSIEVNTICQTGRLEHVVHGIKQTFGLKPAASKLPITLPLLCTILEALPHLSSSLSAWDHQVMSAVTGSARG</sequence>
<evidence type="ECO:0008006" key="3">
    <source>
        <dbReference type="Google" id="ProtNLM"/>
    </source>
</evidence>
<dbReference type="Proteomes" id="UP000242770">
    <property type="component" value="Unassembled WGS sequence"/>
</dbReference>
<dbReference type="AlphaFoldDB" id="A0A0F7S8S9"/>
<evidence type="ECO:0000313" key="1">
    <source>
        <dbReference type="EMBL" id="CDW97774.1"/>
    </source>
</evidence>
<reference evidence="2" key="1">
    <citation type="submission" date="2014-06" db="EMBL/GenBank/DDBJ databases">
        <authorList>
            <person name="Berkman P.J."/>
        </authorList>
    </citation>
    <scope>NUCLEOTIDE SEQUENCE [LARGE SCALE GENOMIC DNA]</scope>
</reference>
<accession>A0A0F7S8S9</accession>
<protein>
    <recommendedName>
        <fullName evidence="3">Reverse transcriptase domain-containing protein</fullName>
    </recommendedName>
</protein>
<gene>
    <name evidence="1" type="primary">SSCI39650.1</name>
</gene>
<dbReference type="STRING" id="49012.A0A0F7S8S9"/>
<name>A0A0F7S8S9_9BASI</name>
<evidence type="ECO:0000313" key="2">
    <source>
        <dbReference type="Proteomes" id="UP000242770"/>
    </source>
</evidence>
<dbReference type="EMBL" id="CCFA01002338">
    <property type="protein sequence ID" value="CDW97774.1"/>
    <property type="molecule type" value="Genomic_DNA"/>
</dbReference>
<proteinExistence type="predicted"/>
<keyword evidence="2" id="KW-1185">Reference proteome</keyword>
<organism evidence="1 2">
    <name type="scientific">Sporisorium scitamineum</name>
    <dbReference type="NCBI Taxonomy" id="49012"/>
    <lineage>
        <taxon>Eukaryota</taxon>
        <taxon>Fungi</taxon>
        <taxon>Dikarya</taxon>
        <taxon>Basidiomycota</taxon>
        <taxon>Ustilaginomycotina</taxon>
        <taxon>Ustilaginomycetes</taxon>
        <taxon>Ustilaginales</taxon>
        <taxon>Ustilaginaceae</taxon>
        <taxon>Sporisorium</taxon>
    </lineage>
</organism>